<dbReference type="OrthoDB" id="6764379at2759"/>
<dbReference type="Proteomes" id="UP000478052">
    <property type="component" value="Unassembled WGS sequence"/>
</dbReference>
<gene>
    <name evidence="1" type="ORF">FWK35_00026011</name>
</gene>
<protein>
    <submittedName>
        <fullName evidence="1">Putative nuclease HARBI1</fullName>
    </submittedName>
</protein>
<keyword evidence="2" id="KW-1185">Reference proteome</keyword>
<evidence type="ECO:0000313" key="1">
    <source>
        <dbReference type="EMBL" id="KAF0729059.1"/>
    </source>
</evidence>
<sequence length="240" mass="27990">MDDIYLQLFDSSSDEDVLESISNARKVPAAVYCTADDEDDLEDIVNVVHPVINGIQRIDRVKITNYLQIVSNYSDKDFIMHFRLTRSVAKDLICRFELTHFYNNLKEPVGRVPFEKHILTFLWFVGHQSSSYRDVADRFGITISGLFDVITRVADFLMSLSPTIIKYPNAEDEKQTAEHFYQTKKFPNEPLMEHIRIDRPEVDPDSYINRKQYCSIQMQALVNEKKKVFRCIYWVSGLST</sequence>
<dbReference type="AlphaFoldDB" id="A0A6G0WNV4"/>
<name>A0A6G0WNV4_APHCR</name>
<dbReference type="EMBL" id="VUJU01008552">
    <property type="protein sequence ID" value="KAF0729059.1"/>
    <property type="molecule type" value="Genomic_DNA"/>
</dbReference>
<comment type="caution">
    <text evidence="1">The sequence shown here is derived from an EMBL/GenBank/DDBJ whole genome shotgun (WGS) entry which is preliminary data.</text>
</comment>
<evidence type="ECO:0000313" key="2">
    <source>
        <dbReference type="Proteomes" id="UP000478052"/>
    </source>
</evidence>
<accession>A0A6G0WNV4</accession>
<proteinExistence type="predicted"/>
<reference evidence="1 2" key="1">
    <citation type="submission" date="2019-08" db="EMBL/GenBank/DDBJ databases">
        <title>Whole genome of Aphis craccivora.</title>
        <authorList>
            <person name="Voronova N.V."/>
            <person name="Shulinski R.S."/>
            <person name="Bandarenka Y.V."/>
            <person name="Zhorov D.G."/>
            <person name="Warner D."/>
        </authorList>
    </citation>
    <scope>NUCLEOTIDE SEQUENCE [LARGE SCALE GENOMIC DNA]</scope>
    <source>
        <strain evidence="1">180601</strain>
        <tissue evidence="1">Whole Body</tissue>
    </source>
</reference>
<organism evidence="1 2">
    <name type="scientific">Aphis craccivora</name>
    <name type="common">Cowpea aphid</name>
    <dbReference type="NCBI Taxonomy" id="307492"/>
    <lineage>
        <taxon>Eukaryota</taxon>
        <taxon>Metazoa</taxon>
        <taxon>Ecdysozoa</taxon>
        <taxon>Arthropoda</taxon>
        <taxon>Hexapoda</taxon>
        <taxon>Insecta</taxon>
        <taxon>Pterygota</taxon>
        <taxon>Neoptera</taxon>
        <taxon>Paraneoptera</taxon>
        <taxon>Hemiptera</taxon>
        <taxon>Sternorrhyncha</taxon>
        <taxon>Aphidomorpha</taxon>
        <taxon>Aphidoidea</taxon>
        <taxon>Aphididae</taxon>
        <taxon>Aphidini</taxon>
        <taxon>Aphis</taxon>
        <taxon>Aphis</taxon>
    </lineage>
</organism>